<protein>
    <submittedName>
        <fullName evidence="2">DUF302 domain-containing protein</fullName>
    </submittedName>
</protein>
<sequence length="126" mass="14167">MKYLVSTSKSVQETYEALQRTIPNHGFGLQHTHNIEEKLSNKGVTLGRKCLVLDICQPHIAKEILDIDPSVSAILPCSISIYEEEGKTNICLIKPSFIFPQLNANLKEVMQRVEKSIFKIIDEAAI</sequence>
<dbReference type="AlphaFoldDB" id="A0A2G1DEQ0"/>
<dbReference type="PIRSF" id="PIRSF021774">
    <property type="entry name" value="UCP021774"/>
    <property type="match status" value="1"/>
</dbReference>
<accession>A0A2G1DEQ0</accession>
<evidence type="ECO:0000313" key="2">
    <source>
        <dbReference type="EMBL" id="AXX93522.1"/>
    </source>
</evidence>
<keyword evidence="4" id="KW-1185">Reference proteome</keyword>
<reference evidence="2 5" key="2">
    <citation type="submission" date="2018-08" db="EMBL/GenBank/DDBJ databases">
        <title>Complete genome of the Arcobacter molluscorum type strain LMG 25693.</title>
        <authorList>
            <person name="Miller W.G."/>
            <person name="Yee E."/>
            <person name="Bono J.L."/>
        </authorList>
    </citation>
    <scope>NUCLEOTIDE SEQUENCE [LARGE SCALE GENOMIC DNA]</scope>
    <source>
        <strain evidence="2 5">CECT 7696</strain>
    </source>
</reference>
<proteinExistence type="predicted"/>
<evidence type="ECO:0000313" key="4">
    <source>
        <dbReference type="Proteomes" id="UP000221222"/>
    </source>
</evidence>
<name>A0A2G1DEQ0_9BACT</name>
<dbReference type="Proteomes" id="UP000262712">
    <property type="component" value="Chromosome"/>
</dbReference>
<gene>
    <name evidence="2" type="ORF">AMOL_2583</name>
    <name evidence="3" type="ORF">CPU12_12770</name>
</gene>
<reference evidence="3 4" key="1">
    <citation type="submission" date="2017-09" db="EMBL/GenBank/DDBJ databases">
        <title>Arcobacter canalis sp. nov., a new species isolated from a water canal contaminated with urban sewage.</title>
        <authorList>
            <person name="Perez-Cataluna A."/>
            <person name="Salas-Masso N."/>
            <person name="Figueras M.J."/>
        </authorList>
    </citation>
    <scope>NUCLEOTIDE SEQUENCE [LARGE SCALE GENOMIC DNA]</scope>
    <source>
        <strain evidence="3 4">F98-3</strain>
    </source>
</reference>
<dbReference type="PANTHER" id="PTHR38342:SF1">
    <property type="entry name" value="SLR5037 PROTEIN"/>
    <property type="match status" value="1"/>
</dbReference>
<dbReference type="EMBL" id="CP032098">
    <property type="protein sequence ID" value="AXX93522.1"/>
    <property type="molecule type" value="Genomic_DNA"/>
</dbReference>
<dbReference type="SUPFAM" id="SSF103247">
    <property type="entry name" value="TT1751-like"/>
    <property type="match status" value="1"/>
</dbReference>
<dbReference type="RefSeq" id="WP_099343506.1">
    <property type="nucleotide sequence ID" value="NZ_CP032098.1"/>
</dbReference>
<dbReference type="InterPro" id="IPR016796">
    <property type="entry name" value="UCP021774"/>
</dbReference>
<dbReference type="Gene3D" id="3.30.310.70">
    <property type="entry name" value="TT1751-like domain"/>
    <property type="match status" value="1"/>
</dbReference>
<dbReference type="InterPro" id="IPR005180">
    <property type="entry name" value="DUF302"/>
</dbReference>
<dbReference type="Pfam" id="PF03625">
    <property type="entry name" value="DUF302"/>
    <property type="match status" value="1"/>
</dbReference>
<dbReference type="InterPro" id="IPR035923">
    <property type="entry name" value="TT1751-like_sf"/>
</dbReference>
<dbReference type="Proteomes" id="UP000221222">
    <property type="component" value="Unassembled WGS sequence"/>
</dbReference>
<dbReference type="PANTHER" id="PTHR38342">
    <property type="entry name" value="SLR5037 PROTEIN"/>
    <property type="match status" value="1"/>
</dbReference>
<evidence type="ECO:0000313" key="3">
    <source>
        <dbReference type="EMBL" id="PHO16982.1"/>
    </source>
</evidence>
<dbReference type="KEGG" id="amol:AMOL_2583"/>
<feature type="domain" description="DUF302" evidence="1">
    <location>
        <begin position="34"/>
        <end position="95"/>
    </location>
</feature>
<dbReference type="CDD" id="cd14797">
    <property type="entry name" value="DUF302"/>
    <property type="match status" value="1"/>
</dbReference>
<dbReference type="EMBL" id="NXFY01000027">
    <property type="protein sequence ID" value="PHO16982.1"/>
    <property type="molecule type" value="Genomic_DNA"/>
</dbReference>
<evidence type="ECO:0000313" key="5">
    <source>
        <dbReference type="Proteomes" id="UP000262712"/>
    </source>
</evidence>
<organism evidence="3 4">
    <name type="scientific">Malaciobacter molluscorum LMG 25693</name>
    <dbReference type="NCBI Taxonomy" id="870501"/>
    <lineage>
        <taxon>Bacteria</taxon>
        <taxon>Pseudomonadati</taxon>
        <taxon>Campylobacterota</taxon>
        <taxon>Epsilonproteobacteria</taxon>
        <taxon>Campylobacterales</taxon>
        <taxon>Arcobacteraceae</taxon>
        <taxon>Malaciobacter</taxon>
    </lineage>
</organism>
<evidence type="ECO:0000259" key="1">
    <source>
        <dbReference type="Pfam" id="PF03625"/>
    </source>
</evidence>